<evidence type="ECO:0000313" key="2">
    <source>
        <dbReference type="Proteomes" id="UP000035800"/>
    </source>
</evidence>
<reference evidence="1 2" key="2">
    <citation type="journal article" date="2014" name="Emerg. Microbes Infect.">
        <title>Potential impact on kidney infection: a whole-genome analysis of Leptospira santarosai serovar Shermani.</title>
        <authorList>
            <person name="Chou L.F."/>
            <person name="Chen T.W."/>
            <person name="Ko Y.C."/>
            <person name="Pan M.J."/>
            <person name="Tian Y.C."/>
            <person name="Chiu C.H."/>
            <person name="Tang P."/>
            <person name="Hung C.C."/>
            <person name="Yang C.W."/>
        </authorList>
    </citation>
    <scope>NUCLEOTIDE SEQUENCE</scope>
    <source>
        <strain evidence="1 2">LT 821</strain>
    </source>
</reference>
<protein>
    <submittedName>
        <fullName evidence="1">Uncharacterized protein</fullName>
    </submittedName>
</protein>
<dbReference type="EMBL" id="CP006694">
    <property type="protein sequence ID" value="EKT88716.1"/>
    <property type="molecule type" value="Genomic_DNA"/>
</dbReference>
<sequence>MEIFREKMARNRKKNVKRRNLWELPHFSFKRILIKSKDTIDSKIKFPNEITFLGKILR</sequence>
<proteinExistence type="predicted"/>
<reference evidence="1 2" key="1">
    <citation type="journal article" date="2012" name="Gene">
        <title>Sequence of Leptospira santarosai serovar Shermani genome and prediction of virulence-associated genes.</title>
        <authorList>
            <person name="Chou L.F."/>
            <person name="Chen Y.T."/>
            <person name="Lu C.W."/>
            <person name="Ko Y.C."/>
            <person name="Tang C.Y."/>
            <person name="Pan M.J."/>
            <person name="Tian Y.C."/>
            <person name="Chiu C.H."/>
            <person name="Hung C.C."/>
            <person name="Yang C.W."/>
        </authorList>
    </citation>
    <scope>NUCLEOTIDE SEQUENCE [LARGE SCALE GENOMIC DNA]</scope>
    <source>
        <strain evidence="1">LT 821</strain>
    </source>
</reference>
<accession>K8Y6Y6</accession>
<dbReference type="AlphaFoldDB" id="K8Y6Y6"/>
<dbReference type="Proteomes" id="UP000035800">
    <property type="component" value="Chromosome I"/>
</dbReference>
<name>K8Y6Y6_9LEPT</name>
<organism evidence="1 2">
    <name type="scientific">Leptospira santarosai serovar Shermani str. LT 821</name>
    <dbReference type="NCBI Taxonomy" id="758847"/>
    <lineage>
        <taxon>Bacteria</taxon>
        <taxon>Pseudomonadati</taxon>
        <taxon>Spirochaetota</taxon>
        <taxon>Spirochaetia</taxon>
        <taxon>Leptospirales</taxon>
        <taxon>Leptospiraceae</taxon>
        <taxon>Leptospira</taxon>
    </lineage>
</organism>
<dbReference type="KEGG" id="lst:LSS_00150"/>
<dbReference type="PATRIC" id="fig|758847.3.peg.28"/>
<evidence type="ECO:0000313" key="1">
    <source>
        <dbReference type="EMBL" id="EKT88716.1"/>
    </source>
</evidence>
<gene>
    <name evidence="1" type="ORF">LSS_00150</name>
</gene>